<evidence type="ECO:0000256" key="2">
    <source>
        <dbReference type="ARBA" id="ARBA00022840"/>
    </source>
</evidence>
<protein>
    <submittedName>
        <fullName evidence="5">Restriction endonuclease</fullName>
        <ecNumber evidence="5">3.1.21.-</ecNumber>
    </submittedName>
</protein>
<keyword evidence="5" id="KW-0255">Endonuclease</keyword>
<dbReference type="Proteomes" id="UP001221558">
    <property type="component" value="Chromosome"/>
</dbReference>
<sequence length="280" mass="31982">MRVKKYSGELVPFNPDSLRHSLSRSGATKEQVDGVYRAIQAQLYDGISTRELYELAFDCLKKQREVYAARYSLKKALRELGPEGFYFERWIAKLFADDGYETLTSQTIRGHAVTHEVDVVAAKANDLLAIECKFRNDVDAKISVTTPMYFMSRLKDISALPFRFFGREHMFTKGWLVTNAYFTSDAKSFGEYYQLNLLSWDYPADKSIKLRVDDNGLYPITCLTTLSAAEKAVLLKHACILVRDLIQIPKFLQHVDLSKEQAAHVLMEAQELLQSPVNVE</sequence>
<dbReference type="EMBL" id="CP117880">
    <property type="protein sequence ID" value="WDF70686.1"/>
    <property type="molecule type" value="Genomic_DNA"/>
</dbReference>
<evidence type="ECO:0000256" key="1">
    <source>
        <dbReference type="ARBA" id="ARBA00022741"/>
    </source>
</evidence>
<reference evidence="5 6" key="1">
    <citation type="submission" date="2023-02" db="EMBL/GenBank/DDBJ databases">
        <title>Genome sequence of Sphingobacterium sp. KACC 22765.</title>
        <authorList>
            <person name="Kim S."/>
            <person name="Heo J."/>
            <person name="Kwon S.-W."/>
        </authorList>
    </citation>
    <scope>NUCLEOTIDE SEQUENCE [LARGE SCALE GENOMIC DNA]</scope>
    <source>
        <strain evidence="5 6">KACC 22765</strain>
    </source>
</reference>
<dbReference type="InterPro" id="IPR011335">
    <property type="entry name" value="Restrct_endonuc-II-like"/>
</dbReference>
<dbReference type="SUPFAM" id="SSF52980">
    <property type="entry name" value="Restriction endonuclease-like"/>
    <property type="match status" value="1"/>
</dbReference>
<feature type="domain" description="ATP-cone" evidence="4">
    <location>
        <begin position="1"/>
        <end position="82"/>
    </location>
</feature>
<dbReference type="EC" id="3.1.21.-" evidence="5"/>
<keyword evidence="2 3" id="KW-0067">ATP-binding</keyword>
<dbReference type="GO" id="GO:0016787">
    <property type="term" value="F:hydrolase activity"/>
    <property type="evidence" value="ECO:0007669"/>
    <property type="project" value="UniProtKB-KW"/>
</dbReference>
<keyword evidence="5" id="KW-0540">Nuclease</keyword>
<dbReference type="Pfam" id="PF04471">
    <property type="entry name" value="Mrr_cat"/>
    <property type="match status" value="1"/>
</dbReference>
<dbReference type="Pfam" id="PF03477">
    <property type="entry name" value="ATP-cone"/>
    <property type="match status" value="1"/>
</dbReference>
<dbReference type="PROSITE" id="PS51161">
    <property type="entry name" value="ATP_CONE"/>
    <property type="match status" value="1"/>
</dbReference>
<keyword evidence="6" id="KW-1185">Reference proteome</keyword>
<dbReference type="InterPro" id="IPR005144">
    <property type="entry name" value="ATP-cone_dom"/>
</dbReference>
<dbReference type="GO" id="GO:0004519">
    <property type="term" value="F:endonuclease activity"/>
    <property type="evidence" value="ECO:0007669"/>
    <property type="project" value="UniProtKB-KW"/>
</dbReference>
<name>A0ABY7WM55_9SPHI</name>
<gene>
    <name evidence="5" type="ORF">PQ465_10000</name>
</gene>
<accession>A0ABY7WM55</accession>
<dbReference type="RefSeq" id="WP_274269390.1">
    <property type="nucleotide sequence ID" value="NZ_CP117880.1"/>
</dbReference>
<organism evidence="5 6">
    <name type="scientific">Sphingobacterium oryzagri</name>
    <dbReference type="NCBI Taxonomy" id="3025669"/>
    <lineage>
        <taxon>Bacteria</taxon>
        <taxon>Pseudomonadati</taxon>
        <taxon>Bacteroidota</taxon>
        <taxon>Sphingobacteriia</taxon>
        <taxon>Sphingobacteriales</taxon>
        <taxon>Sphingobacteriaceae</taxon>
        <taxon>Sphingobacterium</taxon>
    </lineage>
</organism>
<dbReference type="InterPro" id="IPR011856">
    <property type="entry name" value="tRNA_endonuc-like_dom_sf"/>
</dbReference>
<dbReference type="Gene3D" id="3.40.1350.10">
    <property type="match status" value="1"/>
</dbReference>
<evidence type="ECO:0000313" key="5">
    <source>
        <dbReference type="EMBL" id="WDF70686.1"/>
    </source>
</evidence>
<keyword evidence="5" id="KW-0378">Hydrolase</keyword>
<evidence type="ECO:0000256" key="3">
    <source>
        <dbReference type="PROSITE-ProRule" id="PRU00492"/>
    </source>
</evidence>
<evidence type="ECO:0000313" key="6">
    <source>
        <dbReference type="Proteomes" id="UP001221558"/>
    </source>
</evidence>
<evidence type="ECO:0000259" key="4">
    <source>
        <dbReference type="PROSITE" id="PS51161"/>
    </source>
</evidence>
<dbReference type="InterPro" id="IPR007560">
    <property type="entry name" value="Restrct_endonuc_IV_Mrr"/>
</dbReference>
<keyword evidence="1 3" id="KW-0547">Nucleotide-binding</keyword>
<proteinExistence type="predicted"/>